<gene>
    <name evidence="2" type="ORF">M9458_005935</name>
</gene>
<keyword evidence="3" id="KW-1185">Reference proteome</keyword>
<dbReference type="InterPro" id="IPR007991">
    <property type="entry name" value="RNA_pol_I_trans_ini_fac_RRN3"/>
</dbReference>
<comment type="caution">
    <text evidence="2">The sequence shown here is derived from an EMBL/GenBank/DDBJ whole genome shotgun (WGS) entry which is preliminary data.</text>
</comment>
<dbReference type="PANTHER" id="PTHR12790:SF0">
    <property type="entry name" value="RNA POLYMERASE I-SPECIFIC TRANSCRIPTION INITIATION FACTOR RRN3-RELATED"/>
    <property type="match status" value="1"/>
</dbReference>
<dbReference type="EMBL" id="JAMKFB020000003">
    <property type="protein sequence ID" value="KAL0197395.1"/>
    <property type="molecule type" value="Genomic_DNA"/>
</dbReference>
<feature type="non-terminal residue" evidence="2">
    <location>
        <position position="1"/>
    </location>
</feature>
<comment type="similarity">
    <text evidence="1">Belongs to the RRN3 family.</text>
</comment>
<proteinExistence type="inferred from homology"/>
<dbReference type="AlphaFoldDB" id="A0ABD0RH57"/>
<evidence type="ECO:0000313" key="3">
    <source>
        <dbReference type="Proteomes" id="UP001529510"/>
    </source>
</evidence>
<feature type="non-terminal residue" evidence="2">
    <location>
        <position position="61"/>
    </location>
</feature>
<dbReference type="Proteomes" id="UP001529510">
    <property type="component" value="Unassembled WGS sequence"/>
</dbReference>
<reference evidence="2 3" key="1">
    <citation type="submission" date="2024-05" db="EMBL/GenBank/DDBJ databases">
        <title>Genome sequencing and assembly of Indian major carp, Cirrhinus mrigala (Hamilton, 1822).</title>
        <authorList>
            <person name="Mohindra V."/>
            <person name="Chowdhury L.M."/>
            <person name="Lal K."/>
            <person name="Jena J.K."/>
        </authorList>
    </citation>
    <scope>NUCLEOTIDE SEQUENCE [LARGE SCALE GENOMIC DNA]</scope>
    <source>
        <strain evidence="2">CM1030</strain>
        <tissue evidence="2">Blood</tissue>
    </source>
</reference>
<sequence>TVKACLDLLVPWLHLYIDSQDSGSKAFCDVNLHGPFYTACQSVFYTLIFRHNAILEGNMKK</sequence>
<name>A0ABD0RH57_CIRMR</name>
<organism evidence="2 3">
    <name type="scientific">Cirrhinus mrigala</name>
    <name type="common">Mrigala</name>
    <dbReference type="NCBI Taxonomy" id="683832"/>
    <lineage>
        <taxon>Eukaryota</taxon>
        <taxon>Metazoa</taxon>
        <taxon>Chordata</taxon>
        <taxon>Craniata</taxon>
        <taxon>Vertebrata</taxon>
        <taxon>Euteleostomi</taxon>
        <taxon>Actinopterygii</taxon>
        <taxon>Neopterygii</taxon>
        <taxon>Teleostei</taxon>
        <taxon>Ostariophysi</taxon>
        <taxon>Cypriniformes</taxon>
        <taxon>Cyprinidae</taxon>
        <taxon>Labeoninae</taxon>
        <taxon>Labeonini</taxon>
        <taxon>Cirrhinus</taxon>
    </lineage>
</organism>
<dbReference type="PANTHER" id="PTHR12790">
    <property type="entry name" value="TRANSCRIPTION INITIATION FACTOR IA RRN3"/>
    <property type="match status" value="1"/>
</dbReference>
<dbReference type="Pfam" id="PF05327">
    <property type="entry name" value="RRN3"/>
    <property type="match status" value="1"/>
</dbReference>
<evidence type="ECO:0000256" key="1">
    <source>
        <dbReference type="ARBA" id="ARBA00010098"/>
    </source>
</evidence>
<accession>A0ABD0RH57</accession>
<evidence type="ECO:0000313" key="2">
    <source>
        <dbReference type="EMBL" id="KAL0197395.1"/>
    </source>
</evidence>
<protein>
    <submittedName>
        <fullName evidence="2">Uncharacterized protein</fullName>
    </submittedName>
</protein>